<dbReference type="Proteomes" id="UP000044841">
    <property type="component" value="Unassembled WGS sequence"/>
</dbReference>
<keyword evidence="2" id="KW-1185">Reference proteome</keyword>
<gene>
    <name evidence="1" type="ORF">RSOLAG22IIIB_10433</name>
</gene>
<proteinExistence type="predicted"/>
<evidence type="ECO:0000313" key="2">
    <source>
        <dbReference type="Proteomes" id="UP000044841"/>
    </source>
</evidence>
<protein>
    <submittedName>
        <fullName evidence="1">Uncharacterized protein</fullName>
    </submittedName>
</protein>
<reference evidence="1 2" key="1">
    <citation type="submission" date="2015-07" db="EMBL/GenBank/DDBJ databases">
        <authorList>
            <person name="Noorani M."/>
        </authorList>
    </citation>
    <scope>NUCLEOTIDE SEQUENCE [LARGE SCALE GENOMIC DNA]</scope>
    <source>
        <strain evidence="1">BBA 69670</strain>
    </source>
</reference>
<dbReference type="EMBL" id="CYGV01001331">
    <property type="protein sequence ID" value="CUA72957.1"/>
    <property type="molecule type" value="Genomic_DNA"/>
</dbReference>
<evidence type="ECO:0000313" key="1">
    <source>
        <dbReference type="EMBL" id="CUA72957.1"/>
    </source>
</evidence>
<name>A0A0K6G3Z9_9AGAM</name>
<organism evidence="1 2">
    <name type="scientific">Rhizoctonia solani</name>
    <dbReference type="NCBI Taxonomy" id="456999"/>
    <lineage>
        <taxon>Eukaryota</taxon>
        <taxon>Fungi</taxon>
        <taxon>Dikarya</taxon>
        <taxon>Basidiomycota</taxon>
        <taxon>Agaricomycotina</taxon>
        <taxon>Agaricomycetes</taxon>
        <taxon>Cantharellales</taxon>
        <taxon>Ceratobasidiaceae</taxon>
        <taxon>Rhizoctonia</taxon>
    </lineage>
</organism>
<dbReference type="AlphaFoldDB" id="A0A0K6G3Z9"/>
<sequence length="219" mass="23629">MLRTEEYDSEPIYISSDSISNSSSISLGVNQEAFMHTQPNSEASESMYSLSDSLSNSSSISLGVNQGAYMHTQPNSEVGDNDANGGPVEAGAVVAQAPVPFAGLVVNSPEFMARVDAAVAEISAYSVASDAMDERITRLDIISLRDRTESEERFPDMGHLHHINYHLRLTRIRAKCQAAAGPAADYELHLVRVARILDGLPVPPIEEVQAQVVEEENGA</sequence>
<accession>A0A0K6G3Z9</accession>